<dbReference type="Pfam" id="PF00766">
    <property type="entry name" value="ETF_alpha"/>
    <property type="match status" value="1"/>
</dbReference>
<dbReference type="PANTHER" id="PTHR43153">
    <property type="entry name" value="ELECTRON TRANSFER FLAVOPROTEIN ALPHA"/>
    <property type="match status" value="1"/>
</dbReference>
<dbReference type="InterPro" id="IPR029035">
    <property type="entry name" value="DHS-like_NAD/FAD-binding_dom"/>
</dbReference>
<comment type="similarity">
    <text evidence="1">Belongs to the ETF alpha-subunit/FixB family.</text>
</comment>
<feature type="domain" description="Electron transfer flavoprotein alpha/beta-subunit N-terminal" evidence="2">
    <location>
        <begin position="4"/>
        <end position="200"/>
    </location>
</feature>
<dbReference type="Gene3D" id="3.40.50.1220">
    <property type="entry name" value="TPP-binding domain"/>
    <property type="match status" value="1"/>
</dbReference>
<dbReference type="Gene3D" id="3.40.50.620">
    <property type="entry name" value="HUPs"/>
    <property type="match status" value="1"/>
</dbReference>
<dbReference type="InterPro" id="IPR014731">
    <property type="entry name" value="ETF_asu_C"/>
</dbReference>
<evidence type="ECO:0000256" key="1">
    <source>
        <dbReference type="ARBA" id="ARBA00005817"/>
    </source>
</evidence>
<evidence type="ECO:0000259" key="2">
    <source>
        <dbReference type="SMART" id="SM00893"/>
    </source>
</evidence>
<sequence length="328" mass="33532">MGDVLAIAEQRDGKIRPVANEVVTVAATVAEGLGGSAHALVLGGTAVGESAGDLGNFGAEVVRVTEDPALESCVPETHAAIIADAVGSHGYAAVLFSATALGKDLAPRVAALVDAPLASDVTRLEIEGGRLVTMRPIYGGKLIARVAFEASPAVLSLRPNAFGTNESRAEGRIEPFTAAIPDAVRTRIVEFQAAETGSVDVAEASVIVSGGRGMKGPEHWHLLEALRDALGAGTALGASRAVVDAGWRPHGEQVGQTGKTVAPRLYFAVGISGAVQHLAGMRTSQTIVAINKDPDAPIFALADYGIVGDASEVLPRLTTAITALRSEG</sequence>
<evidence type="ECO:0000313" key="3">
    <source>
        <dbReference type="EMBL" id="SUZ73860.1"/>
    </source>
</evidence>
<dbReference type="InterPro" id="IPR001308">
    <property type="entry name" value="ETF_a/FixB"/>
</dbReference>
<gene>
    <name evidence="3" type="ORF">METZ01_LOCUS26714</name>
</gene>
<reference evidence="3" key="1">
    <citation type="submission" date="2018-05" db="EMBL/GenBank/DDBJ databases">
        <authorList>
            <person name="Lanie J.A."/>
            <person name="Ng W.-L."/>
            <person name="Kazmierczak K.M."/>
            <person name="Andrzejewski T.M."/>
            <person name="Davidsen T.M."/>
            <person name="Wayne K.J."/>
            <person name="Tettelin H."/>
            <person name="Glass J.I."/>
            <person name="Rusch D."/>
            <person name="Podicherti R."/>
            <person name="Tsui H.-C.T."/>
            <person name="Winkler M.E."/>
        </authorList>
    </citation>
    <scope>NUCLEOTIDE SEQUENCE</scope>
</reference>
<dbReference type="PANTHER" id="PTHR43153:SF1">
    <property type="entry name" value="ELECTRON TRANSFER FLAVOPROTEIN SUBUNIT ALPHA, MITOCHONDRIAL"/>
    <property type="match status" value="1"/>
</dbReference>
<dbReference type="InterPro" id="IPR014730">
    <property type="entry name" value="ETF_a/b_N"/>
</dbReference>
<organism evidence="3">
    <name type="scientific">marine metagenome</name>
    <dbReference type="NCBI Taxonomy" id="408172"/>
    <lineage>
        <taxon>unclassified sequences</taxon>
        <taxon>metagenomes</taxon>
        <taxon>ecological metagenomes</taxon>
    </lineage>
</organism>
<accession>A0A381Q457</accession>
<dbReference type="GO" id="GO:0033539">
    <property type="term" value="P:fatty acid beta-oxidation using acyl-CoA dehydrogenase"/>
    <property type="evidence" value="ECO:0007669"/>
    <property type="project" value="TreeGrafter"/>
</dbReference>
<dbReference type="EMBL" id="UINC01001193">
    <property type="protein sequence ID" value="SUZ73860.1"/>
    <property type="molecule type" value="Genomic_DNA"/>
</dbReference>
<dbReference type="InterPro" id="IPR033947">
    <property type="entry name" value="ETF_alpha_N"/>
</dbReference>
<name>A0A381Q457_9ZZZZ</name>
<dbReference type="InterPro" id="IPR014729">
    <property type="entry name" value="Rossmann-like_a/b/a_fold"/>
</dbReference>
<dbReference type="CDD" id="cd01715">
    <property type="entry name" value="ETF_alpha"/>
    <property type="match status" value="1"/>
</dbReference>
<dbReference type="PIRSF" id="PIRSF000089">
    <property type="entry name" value="Electra_flavoP_a"/>
    <property type="match status" value="1"/>
</dbReference>
<dbReference type="AlphaFoldDB" id="A0A381Q457"/>
<dbReference type="SMART" id="SM00893">
    <property type="entry name" value="ETF"/>
    <property type="match status" value="1"/>
</dbReference>
<proteinExistence type="inferred from homology"/>
<dbReference type="GO" id="GO:0009055">
    <property type="term" value="F:electron transfer activity"/>
    <property type="evidence" value="ECO:0007669"/>
    <property type="project" value="InterPro"/>
</dbReference>
<protein>
    <recommendedName>
        <fullName evidence="2">Electron transfer flavoprotein alpha/beta-subunit N-terminal domain-containing protein</fullName>
    </recommendedName>
</protein>
<dbReference type="GO" id="GO:0050660">
    <property type="term" value="F:flavin adenine dinucleotide binding"/>
    <property type="evidence" value="ECO:0007669"/>
    <property type="project" value="InterPro"/>
</dbReference>
<dbReference type="SUPFAM" id="SSF52467">
    <property type="entry name" value="DHS-like NAD/FAD-binding domain"/>
    <property type="match status" value="1"/>
</dbReference>
<dbReference type="SUPFAM" id="SSF52402">
    <property type="entry name" value="Adenine nucleotide alpha hydrolases-like"/>
    <property type="match status" value="1"/>
</dbReference>
<dbReference type="Pfam" id="PF01012">
    <property type="entry name" value="ETF"/>
    <property type="match status" value="1"/>
</dbReference>